<evidence type="ECO:0000313" key="2">
    <source>
        <dbReference type="Proteomes" id="UP000276133"/>
    </source>
</evidence>
<keyword evidence="2" id="KW-1185">Reference proteome</keyword>
<proteinExistence type="predicted"/>
<dbReference type="Proteomes" id="UP000276133">
    <property type="component" value="Unassembled WGS sequence"/>
</dbReference>
<reference evidence="1 2" key="1">
    <citation type="journal article" date="2018" name="Sci. Rep.">
        <title>Genomic signatures of local adaptation to the degree of environmental predictability in rotifers.</title>
        <authorList>
            <person name="Franch-Gras L."/>
            <person name="Hahn C."/>
            <person name="Garcia-Roger E.M."/>
            <person name="Carmona M.J."/>
            <person name="Serra M."/>
            <person name="Gomez A."/>
        </authorList>
    </citation>
    <scope>NUCLEOTIDE SEQUENCE [LARGE SCALE GENOMIC DNA]</scope>
    <source>
        <strain evidence="1">HYR1</strain>
    </source>
</reference>
<sequence length="104" mass="11702">MYALCSPVPTLQSHLSLPYPVDRCMVDPQLKQLRLLHLVQIRPTSKYSWKTKPSPIIDLTVLSPKFTDKIPTGSPISIGSRMITIFTSSLRFLVGMSFLMLVVL</sequence>
<gene>
    <name evidence="1" type="ORF">BpHYR1_023196</name>
</gene>
<name>A0A3M7PUB9_BRAPC</name>
<protein>
    <submittedName>
        <fullName evidence="1">Uncharacterized protein</fullName>
    </submittedName>
</protein>
<dbReference type="AlphaFoldDB" id="A0A3M7PUB9"/>
<organism evidence="1 2">
    <name type="scientific">Brachionus plicatilis</name>
    <name type="common">Marine rotifer</name>
    <name type="synonym">Brachionus muelleri</name>
    <dbReference type="NCBI Taxonomy" id="10195"/>
    <lineage>
        <taxon>Eukaryota</taxon>
        <taxon>Metazoa</taxon>
        <taxon>Spiralia</taxon>
        <taxon>Gnathifera</taxon>
        <taxon>Rotifera</taxon>
        <taxon>Eurotatoria</taxon>
        <taxon>Monogononta</taxon>
        <taxon>Pseudotrocha</taxon>
        <taxon>Ploima</taxon>
        <taxon>Brachionidae</taxon>
        <taxon>Brachionus</taxon>
    </lineage>
</organism>
<comment type="caution">
    <text evidence="1">The sequence shown here is derived from an EMBL/GenBank/DDBJ whole genome shotgun (WGS) entry which is preliminary data.</text>
</comment>
<dbReference type="EMBL" id="REGN01008843">
    <property type="protein sequence ID" value="RNA02539.1"/>
    <property type="molecule type" value="Genomic_DNA"/>
</dbReference>
<accession>A0A3M7PUB9</accession>
<evidence type="ECO:0000313" key="1">
    <source>
        <dbReference type="EMBL" id="RNA02539.1"/>
    </source>
</evidence>